<accession>A0AAN8PNW3</accession>
<dbReference type="EMBL" id="JAZGQO010000011">
    <property type="protein sequence ID" value="KAK6173160.1"/>
    <property type="molecule type" value="Genomic_DNA"/>
</dbReference>
<protein>
    <submittedName>
        <fullName evidence="3">Uncharacterized protein</fullName>
    </submittedName>
</protein>
<dbReference type="PANTHER" id="PTHR31516:SF18">
    <property type="entry name" value="TRANSLATION INITIATION FACTOR IF-2"/>
    <property type="match status" value="1"/>
</dbReference>
<sequence length="504" mass="58723">MEVRPVIFDNPEIFSEEFPDDVSVSDLCDCGRHKRRRLPGFSNKLAQKHKGEFGNTDYKSTFKPIKNVRPRSSKRPPPSPRDPNPPPMTLVTNQRTEFTKPSNPERVVPYKPEEYYEPPSDPFATDTFYKKEYTPKVVFPEICQASPRTETLRLSSAKFDPTTTSKSHYKRWVSQPCKSFAELPSFADSIIFPNKENLPDSVTRETYVKQQIESTEPAKPAPTTLKIEGTMVFDTTHGKTYRKISGHHRPDRVRPPTEMPINWQKRGKFQSETQFRRDFPGFGGHQPPPPDPAEPPKTTVNLKLHDKRRSFSTEQRAIYKGHDVKTFPVAKSFKKDEEEYKPPSIKFETETSQKRDFQPIDFNDVYPVPSIVPVRQLHTTNDAKFDDHTMSKEFFKKWPVQERVRYGDFHENKAYVPPQIKFEGESESHEKFQPKTREPITNYKPEFKTMDTNGEMYLRTSYSDEYKGHKIKLCRAQVYLLQQQFKKWQKEQAELTNAQAVVAV</sequence>
<evidence type="ECO:0000256" key="2">
    <source>
        <dbReference type="SAM" id="MobiDB-lite"/>
    </source>
</evidence>
<evidence type="ECO:0000313" key="3">
    <source>
        <dbReference type="EMBL" id="KAK6173160.1"/>
    </source>
</evidence>
<dbReference type="Proteomes" id="UP001347796">
    <property type="component" value="Unassembled WGS sequence"/>
</dbReference>
<keyword evidence="4" id="KW-1185">Reference proteome</keyword>
<dbReference type="AlphaFoldDB" id="A0AAN8PNW3"/>
<dbReference type="PANTHER" id="PTHR31516">
    <property type="entry name" value="STABILIZER OF AXONEMAL MICROTUBULES 2"/>
    <property type="match status" value="1"/>
</dbReference>
<organism evidence="3 4">
    <name type="scientific">Patella caerulea</name>
    <name type="common">Rayed Mediterranean limpet</name>
    <dbReference type="NCBI Taxonomy" id="87958"/>
    <lineage>
        <taxon>Eukaryota</taxon>
        <taxon>Metazoa</taxon>
        <taxon>Spiralia</taxon>
        <taxon>Lophotrochozoa</taxon>
        <taxon>Mollusca</taxon>
        <taxon>Gastropoda</taxon>
        <taxon>Patellogastropoda</taxon>
        <taxon>Patelloidea</taxon>
        <taxon>Patellidae</taxon>
        <taxon>Patella</taxon>
    </lineage>
</organism>
<feature type="compositionally biased region" description="Pro residues" evidence="2">
    <location>
        <begin position="75"/>
        <end position="88"/>
    </location>
</feature>
<feature type="compositionally biased region" description="Polar residues" evidence="2">
    <location>
        <begin position="90"/>
        <end position="102"/>
    </location>
</feature>
<evidence type="ECO:0000256" key="1">
    <source>
        <dbReference type="ARBA" id="ARBA00008738"/>
    </source>
</evidence>
<reference evidence="3 4" key="1">
    <citation type="submission" date="2024-01" db="EMBL/GenBank/DDBJ databases">
        <title>The genome of the rayed Mediterranean limpet Patella caerulea (Linnaeus, 1758).</title>
        <authorList>
            <person name="Anh-Thu Weber A."/>
            <person name="Halstead-Nussloch G."/>
        </authorList>
    </citation>
    <scope>NUCLEOTIDE SEQUENCE [LARGE SCALE GENOMIC DNA]</scope>
    <source>
        <strain evidence="3">AATW-2023a</strain>
        <tissue evidence="3">Whole specimen</tissue>
    </source>
</reference>
<dbReference type="GO" id="GO:0008017">
    <property type="term" value="F:microtubule binding"/>
    <property type="evidence" value="ECO:0007669"/>
    <property type="project" value="InterPro"/>
</dbReference>
<feature type="region of interest" description="Disordered" evidence="2">
    <location>
        <begin position="33"/>
        <end position="115"/>
    </location>
</feature>
<comment type="similarity">
    <text evidence="1">Belongs to the FAM154 family.</text>
</comment>
<dbReference type="GO" id="GO:0005856">
    <property type="term" value="C:cytoskeleton"/>
    <property type="evidence" value="ECO:0007669"/>
    <property type="project" value="TreeGrafter"/>
</dbReference>
<comment type="caution">
    <text evidence="3">The sequence shown here is derived from an EMBL/GenBank/DDBJ whole genome shotgun (WGS) entry which is preliminary data.</text>
</comment>
<gene>
    <name evidence="3" type="ORF">SNE40_016668</name>
</gene>
<proteinExistence type="inferred from homology"/>
<name>A0AAN8PNW3_PATCE</name>
<evidence type="ECO:0000313" key="4">
    <source>
        <dbReference type="Proteomes" id="UP001347796"/>
    </source>
</evidence>
<feature type="region of interest" description="Disordered" evidence="2">
    <location>
        <begin position="276"/>
        <end position="299"/>
    </location>
</feature>
<dbReference type="InterPro" id="IPR033336">
    <property type="entry name" value="SAXO1/2"/>
</dbReference>
<feature type="compositionally biased region" description="Pro residues" evidence="2">
    <location>
        <begin position="286"/>
        <end position="295"/>
    </location>
</feature>